<feature type="domain" description="IPT/TIG" evidence="3">
    <location>
        <begin position="273"/>
        <end position="351"/>
    </location>
</feature>
<keyword evidence="1 2" id="KW-0732">Signal</keyword>
<dbReference type="SUPFAM" id="SSF81296">
    <property type="entry name" value="E set domains"/>
    <property type="match status" value="5"/>
</dbReference>
<dbReference type="Gene3D" id="2.120.10.30">
    <property type="entry name" value="TolB, C-terminal domain"/>
    <property type="match status" value="2"/>
</dbReference>
<feature type="domain" description="IPT/TIG" evidence="3">
    <location>
        <begin position="354"/>
        <end position="435"/>
    </location>
</feature>
<dbReference type="InterPro" id="IPR011042">
    <property type="entry name" value="6-blade_b-propeller_TolB-like"/>
</dbReference>
<dbReference type="EMBL" id="JAVDUU010000004">
    <property type="protein sequence ID" value="MDR6944219.1"/>
    <property type="molecule type" value="Genomic_DNA"/>
</dbReference>
<dbReference type="Gene3D" id="2.60.40.10">
    <property type="entry name" value="Immunoglobulins"/>
    <property type="match status" value="5"/>
</dbReference>
<dbReference type="PROSITE" id="PS51257">
    <property type="entry name" value="PROKAR_LIPOPROTEIN"/>
    <property type="match status" value="1"/>
</dbReference>
<organism evidence="4 5">
    <name type="scientific">Mucilaginibacter pocheonensis</name>
    <dbReference type="NCBI Taxonomy" id="398050"/>
    <lineage>
        <taxon>Bacteria</taxon>
        <taxon>Pseudomonadati</taxon>
        <taxon>Bacteroidota</taxon>
        <taxon>Sphingobacteriia</taxon>
        <taxon>Sphingobacteriales</taxon>
        <taxon>Sphingobacteriaceae</taxon>
        <taxon>Mucilaginibacter</taxon>
    </lineage>
</organism>
<name>A0ABU1TFY4_9SPHI</name>
<dbReference type="InterPro" id="IPR002909">
    <property type="entry name" value="IPT_dom"/>
</dbReference>
<reference evidence="4 5" key="1">
    <citation type="submission" date="2023-07" db="EMBL/GenBank/DDBJ databases">
        <title>Sorghum-associated microbial communities from plants grown in Nebraska, USA.</title>
        <authorList>
            <person name="Schachtman D."/>
        </authorList>
    </citation>
    <scope>NUCLEOTIDE SEQUENCE [LARGE SCALE GENOMIC DNA]</scope>
    <source>
        <strain evidence="4 5">3262</strain>
    </source>
</reference>
<dbReference type="SMART" id="SM00429">
    <property type="entry name" value="IPT"/>
    <property type="match status" value="4"/>
</dbReference>
<protein>
    <submittedName>
        <fullName evidence="4">Sugar lactone lactonase YvrE</fullName>
    </submittedName>
</protein>
<dbReference type="InterPro" id="IPR013783">
    <property type="entry name" value="Ig-like_fold"/>
</dbReference>
<feature type="chain" id="PRO_5045685254" evidence="2">
    <location>
        <begin position="25"/>
        <end position="728"/>
    </location>
</feature>
<evidence type="ECO:0000256" key="1">
    <source>
        <dbReference type="ARBA" id="ARBA00022729"/>
    </source>
</evidence>
<dbReference type="InterPro" id="IPR014756">
    <property type="entry name" value="Ig_E-set"/>
</dbReference>
<dbReference type="Proteomes" id="UP001247620">
    <property type="component" value="Unassembled WGS sequence"/>
</dbReference>
<keyword evidence="5" id="KW-1185">Reference proteome</keyword>
<dbReference type="InterPro" id="IPR052387">
    <property type="entry name" value="Fibrocystin"/>
</dbReference>
<dbReference type="PANTHER" id="PTHR46769:SF2">
    <property type="entry name" value="FIBROCYSTIN-L ISOFORM 2 PRECURSOR-RELATED"/>
    <property type="match status" value="1"/>
</dbReference>
<evidence type="ECO:0000259" key="3">
    <source>
        <dbReference type="SMART" id="SM00429"/>
    </source>
</evidence>
<dbReference type="SUPFAM" id="SSF101898">
    <property type="entry name" value="NHL repeat"/>
    <property type="match status" value="1"/>
</dbReference>
<dbReference type="PANTHER" id="PTHR46769">
    <property type="entry name" value="POLYCYSTIC KIDNEY AND HEPATIC DISEASE 1 (AUTOSOMAL RECESSIVE)-LIKE 1"/>
    <property type="match status" value="1"/>
</dbReference>
<feature type="domain" description="IPT/TIG" evidence="3">
    <location>
        <begin position="34"/>
        <end position="111"/>
    </location>
</feature>
<accession>A0ABU1TFY4</accession>
<comment type="caution">
    <text evidence="4">The sequence shown here is derived from an EMBL/GenBank/DDBJ whole genome shotgun (WGS) entry which is preliminary data.</text>
</comment>
<feature type="signal peptide" evidence="2">
    <location>
        <begin position="1"/>
        <end position="24"/>
    </location>
</feature>
<proteinExistence type="predicted"/>
<gene>
    <name evidence="4" type="ORF">J2W55_004079</name>
</gene>
<dbReference type="RefSeq" id="WP_310099880.1">
    <property type="nucleotide sequence ID" value="NZ_JAVDUU010000004.1"/>
</dbReference>
<dbReference type="Pfam" id="PF01833">
    <property type="entry name" value="TIG"/>
    <property type="match status" value="5"/>
</dbReference>
<feature type="domain" description="IPT/TIG" evidence="3">
    <location>
        <begin position="112"/>
        <end position="192"/>
    </location>
</feature>
<evidence type="ECO:0000313" key="4">
    <source>
        <dbReference type="EMBL" id="MDR6944219.1"/>
    </source>
</evidence>
<sequence>MKKHSIRFYSIVCCLMVIMLSACKKDHDKGATPQPKVTEYYPNSGGEGTLVTVAGSGFSGSVSATFAGTTADVVSVTSTAMVLRAPKGGSSGNISLKLDNASLTVGKYTYQDLSISKISPANGTAGAHIRVSGSGFSSTSGPAVVTINGKTTQIVSASDTLLVVEVPANVGTGQVKVSVNGKDVTGQNFKYQIINAIKPLTGGKGTIVRVDGDGFENTIAGNTIDFNGKQAVVKEAAVDHIIVVAPDAVQTGPLSVTINGQKIVGPVFTVVPLPVIQTVTPLSGPAGTIMTIVGTTFSNIVAENKVTINGVAIPVTSATATKLTLTIPGGTGNGKVVVSVNEQAVQGPDFKDQSLGVTALTPASGLAGTHVIISGLGFNTAAGQNKVTFNGVAAIVVSATVSSLEVIAPQGLTTGPVKVTSNGVDAFAPSDFQRAGVITLAGGPGNSSLELVSYRSGSLAVDGKGNVYVIEVEKNRIKKIATNGTVTLFAGSPTGERGYAEGQGDKALFNLGANPGMDIDEHDNLYVSDGTKVRKITPQGMVSTFVSNLGTINKMAFDETGILYVMGSFNGAWRIDKEGNRSAVSILASQDDSRPAPYNGFIYKVGNEGYYIDAFNLATSAMTYRWVGGNFGSSDGIGSGASLGSLNGLVSDRAGTIYISEAYNRAIRKINIATREVTTIVQFAQGANVDGAFNQVKSGSLGDITMDRQGNIYFIDMTNNAVRKIFLK</sequence>
<evidence type="ECO:0000313" key="5">
    <source>
        <dbReference type="Proteomes" id="UP001247620"/>
    </source>
</evidence>
<dbReference type="CDD" id="cd00603">
    <property type="entry name" value="IPT_PCSR"/>
    <property type="match status" value="2"/>
</dbReference>
<evidence type="ECO:0000256" key="2">
    <source>
        <dbReference type="SAM" id="SignalP"/>
    </source>
</evidence>